<feature type="transmembrane region" description="Helical" evidence="1">
    <location>
        <begin position="337"/>
        <end position="357"/>
    </location>
</feature>
<dbReference type="PANTHER" id="PTHR32063">
    <property type="match status" value="1"/>
</dbReference>
<evidence type="ECO:0000313" key="3">
    <source>
        <dbReference type="Proteomes" id="UP001290861"/>
    </source>
</evidence>
<dbReference type="Gene3D" id="3.30.70.1430">
    <property type="entry name" value="Multidrug efflux transporter AcrB pore domain"/>
    <property type="match status" value="2"/>
</dbReference>
<dbReference type="Pfam" id="PF00873">
    <property type="entry name" value="ACR_tran"/>
    <property type="match status" value="1"/>
</dbReference>
<keyword evidence="1" id="KW-1133">Transmembrane helix</keyword>
<feature type="transmembrane region" description="Helical" evidence="1">
    <location>
        <begin position="966"/>
        <end position="986"/>
    </location>
</feature>
<gene>
    <name evidence="2" type="ORF">P9H32_06875</name>
</gene>
<dbReference type="PRINTS" id="PR00702">
    <property type="entry name" value="ACRIFLAVINRP"/>
</dbReference>
<dbReference type="Gene3D" id="3.30.70.1320">
    <property type="entry name" value="Multidrug efflux transporter AcrB pore domain like"/>
    <property type="match status" value="1"/>
</dbReference>
<evidence type="ECO:0000313" key="2">
    <source>
        <dbReference type="EMBL" id="MDZ8118351.1"/>
    </source>
</evidence>
<dbReference type="InterPro" id="IPR027463">
    <property type="entry name" value="AcrB_DN_DC_subdom"/>
</dbReference>
<reference evidence="2 3" key="1">
    <citation type="journal article" date="2024" name="Appl. Environ. Microbiol.">
        <title>Pontiella agarivorans sp. nov., a novel marine anaerobic bacterium capable of degrading macroalgal polysaccharides and fixing nitrogen.</title>
        <authorList>
            <person name="Liu N."/>
            <person name="Kivenson V."/>
            <person name="Peng X."/>
            <person name="Cui Z."/>
            <person name="Lankiewicz T.S."/>
            <person name="Gosselin K.M."/>
            <person name="English C.J."/>
            <person name="Blair E.M."/>
            <person name="O'Malley M.A."/>
            <person name="Valentine D.L."/>
        </authorList>
    </citation>
    <scope>NUCLEOTIDE SEQUENCE [LARGE SCALE GENOMIC DNA]</scope>
    <source>
        <strain evidence="2 3">NLcol2</strain>
    </source>
</reference>
<dbReference type="Gene3D" id="1.20.1640.10">
    <property type="entry name" value="Multidrug efflux transporter AcrB transmembrane domain"/>
    <property type="match status" value="2"/>
</dbReference>
<dbReference type="PANTHER" id="PTHR32063:SF33">
    <property type="entry name" value="RND SUPERFAMILY EFFLUX PUMP PERMEASE COMPONENT"/>
    <property type="match status" value="1"/>
</dbReference>
<dbReference type="InterPro" id="IPR001036">
    <property type="entry name" value="Acrflvin-R"/>
</dbReference>
<dbReference type="Gene3D" id="3.30.2090.10">
    <property type="entry name" value="Multidrug efflux transporter AcrB TolC docking domain, DN and DC subdomains"/>
    <property type="match status" value="2"/>
</dbReference>
<feature type="transmembrane region" description="Helical" evidence="1">
    <location>
        <begin position="535"/>
        <end position="553"/>
    </location>
</feature>
<feature type="transmembrane region" description="Helical" evidence="1">
    <location>
        <begin position="20"/>
        <end position="40"/>
    </location>
</feature>
<feature type="transmembrane region" description="Helical" evidence="1">
    <location>
        <begin position="998"/>
        <end position="1024"/>
    </location>
</feature>
<evidence type="ECO:0000256" key="1">
    <source>
        <dbReference type="SAM" id="Phobius"/>
    </source>
</evidence>
<dbReference type="RefSeq" id="WP_322608148.1">
    <property type="nucleotide sequence ID" value="NZ_JARVCO010000007.1"/>
</dbReference>
<dbReference type="Gene3D" id="3.30.70.1440">
    <property type="entry name" value="Multidrug efflux transporter AcrB pore domain"/>
    <property type="match status" value="1"/>
</dbReference>
<feature type="transmembrane region" description="Helical" evidence="1">
    <location>
        <begin position="922"/>
        <end position="946"/>
    </location>
</feature>
<feature type="transmembrane region" description="Helical" evidence="1">
    <location>
        <begin position="866"/>
        <end position="888"/>
    </location>
</feature>
<feature type="transmembrane region" description="Helical" evidence="1">
    <location>
        <begin position="389"/>
        <end position="409"/>
    </location>
</feature>
<dbReference type="Proteomes" id="UP001290861">
    <property type="component" value="Unassembled WGS sequence"/>
</dbReference>
<proteinExistence type="predicted"/>
<name>A0ABU5MW82_9BACT</name>
<dbReference type="SUPFAM" id="SSF82866">
    <property type="entry name" value="Multidrug efflux transporter AcrB transmembrane domain"/>
    <property type="match status" value="2"/>
</dbReference>
<feature type="transmembrane region" description="Helical" evidence="1">
    <location>
        <begin position="894"/>
        <end position="915"/>
    </location>
</feature>
<protein>
    <submittedName>
        <fullName evidence="2">Efflux RND transporter permease subunit</fullName>
    </submittedName>
</protein>
<dbReference type="EMBL" id="JARVCO010000007">
    <property type="protein sequence ID" value="MDZ8118351.1"/>
    <property type="molecule type" value="Genomic_DNA"/>
</dbReference>
<keyword evidence="1" id="KW-0472">Membrane</keyword>
<keyword evidence="3" id="KW-1185">Reference proteome</keyword>
<dbReference type="SUPFAM" id="SSF82714">
    <property type="entry name" value="Multidrug efflux transporter AcrB TolC docking domain, DN and DC subdomains"/>
    <property type="match status" value="2"/>
</dbReference>
<accession>A0ABU5MW82</accession>
<keyword evidence="1" id="KW-0812">Transmembrane</keyword>
<dbReference type="SUPFAM" id="SSF82693">
    <property type="entry name" value="Multidrug efflux transporter AcrB pore domain, PN1, PN2, PC1 and PC2 subdomains"/>
    <property type="match status" value="2"/>
</dbReference>
<comment type="caution">
    <text evidence="2">The sequence shown here is derived from an EMBL/GenBank/DDBJ whole genome shotgun (WGS) entry which is preliminary data.</text>
</comment>
<feature type="transmembrane region" description="Helical" evidence="1">
    <location>
        <begin position="363"/>
        <end position="382"/>
    </location>
</feature>
<feature type="transmembrane region" description="Helical" evidence="1">
    <location>
        <begin position="438"/>
        <end position="455"/>
    </location>
</feature>
<sequence length="1039" mass="114167">MTKLLEKFNGPIAWMVKNPVASNLLMLLCLIGGFGTFMTLKQEVFPNLTADAVTISVTYPGGTPEEMEQSVCLAAEEAVRSLEGIEEVTSKASEGSASIYAELIEGSDRIKVYQDIKSEIDRITTFPDGAEEPVVSLSERKRDAMTLVLYGDISDITLRRLAEQVRNRLLQTEFITQVDLTGTRDLEISIEVPQDQLREYGMTHQSLASSINTQSREISGGGIKTDSGETLLRMQERRNYGTDFAQAPILASEDGTTLKLGAVAEVIDGLEDSDSFASYNGKPAIMLEIYRVGDQTPTQISQTVAEILPQLKEQMPEGIGIDILDDKTEVFSQRASLLLRNGALGLVLVLLVLGIFLEMRLALWVAMGIPISFLGAMLLMPLTGLSINMITMFAFIISLGIVVDDAIVVGENVYHYQQDGLEPHEAAVRGAREVCSPVGFSILTNIVAFIPLALMPGQMGRVIGMLPIVVIAVFTISWLESLYILPSHLSHARKKEPTGLFGIIHRFQQRFSHAFRHWVRTKYGPFLDFCLSHRYVVIAMALSVLFIVGGFWFSGRMGFSMFTTVESDFAIASATLPYGVPVEKTEVVADRLVKGAQEVLEESGRPELVEGIFARIGSSGSHTCQVRVYLADPEIRKTIMGTEEFVQKWRSKVGDLPGVRFIRYASDQGGPGSGPALEIELRHEKIATLESAAQALAAELENYSLVQDINDGVEQGKTQFDFTLKPEAISLGLSASNIGGQIRAAFEGTEVLRQQRGRNEVKVKVRLPKAERTRMYNFENFILQTPDGGEVMLADVVDTEIGKSYTTINRRNGMRTITLTADVRPKSKAGEVTAKLDSDFFPTLQRQFPGLDYSYEGRSADQRDSFGSMAVTIPMVLLAIYALLAIPFKSYSQPLIVMISIPFGIIGAIIGHLILGYSMTMLGVIGMLALSGVVVNDALVLISFANERREHHDSTHDAVVSAGIQRFRPILLTTMTTFGGLMPMILETSRQAKFLIPMAISLGFGILFATFIALLLVPCLYMVIDDCGALKRKLLITHE</sequence>
<organism evidence="2 3">
    <name type="scientific">Pontiella agarivorans</name>
    <dbReference type="NCBI Taxonomy" id="3038953"/>
    <lineage>
        <taxon>Bacteria</taxon>
        <taxon>Pseudomonadati</taxon>
        <taxon>Kiritimatiellota</taxon>
        <taxon>Kiritimatiellia</taxon>
        <taxon>Kiritimatiellales</taxon>
        <taxon>Pontiellaceae</taxon>
        <taxon>Pontiella</taxon>
    </lineage>
</organism>
<feature type="transmembrane region" description="Helical" evidence="1">
    <location>
        <begin position="462"/>
        <end position="485"/>
    </location>
</feature>